<evidence type="ECO:0000256" key="5">
    <source>
        <dbReference type="ARBA" id="ARBA00022729"/>
    </source>
</evidence>
<gene>
    <name evidence="8" type="ORF">FSB_LOCUS49347</name>
</gene>
<dbReference type="GO" id="GO:0005576">
    <property type="term" value="C:extracellular region"/>
    <property type="evidence" value="ECO:0007669"/>
    <property type="project" value="UniProtKB-SubCell"/>
</dbReference>
<dbReference type="PANTHER" id="PTHR33136">
    <property type="entry name" value="RAPID ALKALINIZATION FACTOR-LIKE"/>
    <property type="match status" value="1"/>
</dbReference>
<evidence type="ECO:0000313" key="8">
    <source>
        <dbReference type="EMBL" id="SPD21465.1"/>
    </source>
</evidence>
<evidence type="ECO:0000256" key="2">
    <source>
        <dbReference type="ARBA" id="ARBA00009178"/>
    </source>
</evidence>
<comment type="similarity">
    <text evidence="2">Belongs to the plant rapid alkalinization factor (RALF) family.</text>
</comment>
<comment type="subcellular location">
    <subcellularLocation>
        <location evidence="1">Secreted</location>
    </subcellularLocation>
</comment>
<evidence type="ECO:0000256" key="4">
    <source>
        <dbReference type="ARBA" id="ARBA00022702"/>
    </source>
</evidence>
<reference evidence="8" key="1">
    <citation type="submission" date="2018-02" db="EMBL/GenBank/DDBJ databases">
        <authorList>
            <person name="Cohen D.B."/>
            <person name="Kent A.D."/>
        </authorList>
    </citation>
    <scope>NUCLEOTIDE SEQUENCE</scope>
</reference>
<keyword evidence="7" id="KW-0812">Transmembrane</keyword>
<evidence type="ECO:0000256" key="7">
    <source>
        <dbReference type="SAM" id="Phobius"/>
    </source>
</evidence>
<keyword evidence="7" id="KW-1133">Transmembrane helix</keyword>
<keyword evidence="3" id="KW-0964">Secreted</keyword>
<protein>
    <recommendedName>
        <fullName evidence="9">Rapid alkalinization factor</fullName>
    </recommendedName>
</protein>
<dbReference type="GO" id="GO:0005179">
    <property type="term" value="F:hormone activity"/>
    <property type="evidence" value="ECO:0007669"/>
    <property type="project" value="UniProtKB-KW"/>
</dbReference>
<dbReference type="InterPro" id="IPR008801">
    <property type="entry name" value="RALF"/>
</dbReference>
<organism evidence="8">
    <name type="scientific">Fagus sylvatica</name>
    <name type="common">Beechnut</name>
    <dbReference type="NCBI Taxonomy" id="28930"/>
    <lineage>
        <taxon>Eukaryota</taxon>
        <taxon>Viridiplantae</taxon>
        <taxon>Streptophyta</taxon>
        <taxon>Embryophyta</taxon>
        <taxon>Tracheophyta</taxon>
        <taxon>Spermatophyta</taxon>
        <taxon>Magnoliopsida</taxon>
        <taxon>eudicotyledons</taxon>
        <taxon>Gunneridae</taxon>
        <taxon>Pentapetalae</taxon>
        <taxon>rosids</taxon>
        <taxon>fabids</taxon>
        <taxon>Fagales</taxon>
        <taxon>Fagaceae</taxon>
        <taxon>Fagus</taxon>
    </lineage>
</organism>
<keyword evidence="5" id="KW-0732">Signal</keyword>
<dbReference type="GO" id="GO:0040008">
    <property type="term" value="P:regulation of growth"/>
    <property type="evidence" value="ECO:0007669"/>
    <property type="project" value="UniProtKB-ARBA"/>
</dbReference>
<name>A0A2N9IB02_FAGSY</name>
<keyword evidence="7" id="KW-0472">Membrane</keyword>
<dbReference type="AlphaFoldDB" id="A0A2N9IB02"/>
<evidence type="ECO:0000256" key="6">
    <source>
        <dbReference type="ARBA" id="ARBA00023157"/>
    </source>
</evidence>
<sequence>MGSGNLGVFFIVTCAILAVNFVLCSSKAVDFSGGGDHFQLGFVPIKSECRGSIAECLLAGGDEELDLEEFAMDSESNRRMLASRQYISYGALRRNSVPCSRRGASYYNCRAGAQANPYSRGCSAITRCRR</sequence>
<dbReference type="Pfam" id="PF05498">
    <property type="entry name" value="RALF"/>
    <property type="match status" value="1"/>
</dbReference>
<accession>A0A2N9IB02</accession>
<evidence type="ECO:0000256" key="1">
    <source>
        <dbReference type="ARBA" id="ARBA00004613"/>
    </source>
</evidence>
<dbReference type="GO" id="GO:0019722">
    <property type="term" value="P:calcium-mediated signaling"/>
    <property type="evidence" value="ECO:0007669"/>
    <property type="project" value="TreeGrafter"/>
</dbReference>
<feature type="transmembrane region" description="Helical" evidence="7">
    <location>
        <begin position="6"/>
        <end position="23"/>
    </location>
</feature>
<evidence type="ECO:0008006" key="9">
    <source>
        <dbReference type="Google" id="ProtNLM"/>
    </source>
</evidence>
<evidence type="ECO:0000256" key="3">
    <source>
        <dbReference type="ARBA" id="ARBA00022525"/>
    </source>
</evidence>
<dbReference type="PANTHER" id="PTHR33136:SF95">
    <property type="entry name" value="PROTEIN RALF-LIKE 33-RELATED"/>
    <property type="match status" value="1"/>
</dbReference>
<proteinExistence type="inferred from homology"/>
<keyword evidence="6" id="KW-1015">Disulfide bond</keyword>
<keyword evidence="4" id="KW-0372">Hormone</keyword>
<dbReference type="EMBL" id="OIVN01005223">
    <property type="protein sequence ID" value="SPD21465.1"/>
    <property type="molecule type" value="Genomic_DNA"/>
</dbReference>
<dbReference type="GO" id="GO:0009506">
    <property type="term" value="C:plasmodesma"/>
    <property type="evidence" value="ECO:0007669"/>
    <property type="project" value="TreeGrafter"/>
</dbReference>